<keyword evidence="2" id="KW-0732">Signal</keyword>
<dbReference type="GO" id="GO:0006508">
    <property type="term" value="P:proteolysis"/>
    <property type="evidence" value="ECO:0007669"/>
    <property type="project" value="InterPro"/>
</dbReference>
<proteinExistence type="predicted"/>
<protein>
    <submittedName>
        <fullName evidence="5">Peptidase S41 family protein</fullName>
    </submittedName>
</protein>
<dbReference type="Gene3D" id="3.90.226.10">
    <property type="entry name" value="2-enoyl-CoA Hydratase, Chain A, domain 1"/>
    <property type="match status" value="1"/>
</dbReference>
<evidence type="ECO:0000256" key="2">
    <source>
        <dbReference type="SAM" id="SignalP"/>
    </source>
</evidence>
<evidence type="ECO:0000259" key="4">
    <source>
        <dbReference type="Pfam" id="PF23658"/>
    </source>
</evidence>
<name>A0A8H8RDB3_9HELO</name>
<dbReference type="InterPro" id="IPR052766">
    <property type="entry name" value="S41A_metabolite_peptidase"/>
</dbReference>
<feature type="domain" description="CPAF-like PDZ" evidence="4">
    <location>
        <begin position="152"/>
        <end position="272"/>
    </location>
</feature>
<reference evidence="5 6" key="1">
    <citation type="submission" date="2018-05" db="EMBL/GenBank/DDBJ databases">
        <title>Genome sequencing and assembly of the regulated plant pathogen Lachnellula willkommii and related sister species for the development of diagnostic species identification markers.</title>
        <authorList>
            <person name="Giroux E."/>
            <person name="Bilodeau G."/>
        </authorList>
    </citation>
    <scope>NUCLEOTIDE SEQUENCE [LARGE SCALE GENOMIC DNA]</scope>
    <source>
        <strain evidence="5 6">CBS 197.66</strain>
    </source>
</reference>
<keyword evidence="6" id="KW-1185">Reference proteome</keyword>
<feature type="chain" id="PRO_5034518320" evidence="2">
    <location>
        <begin position="23"/>
        <end position="720"/>
    </location>
</feature>
<evidence type="ECO:0000313" key="5">
    <source>
        <dbReference type="EMBL" id="TVY32828.1"/>
    </source>
</evidence>
<gene>
    <name evidence="5" type="primary">ustP_1</name>
    <name evidence="5" type="ORF">LSUB1_G007976</name>
</gene>
<feature type="region of interest" description="Disordered" evidence="1">
    <location>
        <begin position="670"/>
        <end position="700"/>
    </location>
</feature>
<dbReference type="GO" id="GO:0008236">
    <property type="term" value="F:serine-type peptidase activity"/>
    <property type="evidence" value="ECO:0007669"/>
    <property type="project" value="InterPro"/>
</dbReference>
<evidence type="ECO:0000256" key="1">
    <source>
        <dbReference type="SAM" id="MobiDB-lite"/>
    </source>
</evidence>
<dbReference type="Proteomes" id="UP000462212">
    <property type="component" value="Unassembled WGS sequence"/>
</dbReference>
<feature type="domain" description="Tail specific protease" evidence="3">
    <location>
        <begin position="329"/>
        <end position="537"/>
    </location>
</feature>
<evidence type="ECO:0000259" key="3">
    <source>
        <dbReference type="Pfam" id="PF03572"/>
    </source>
</evidence>
<feature type="compositionally biased region" description="Low complexity" evidence="1">
    <location>
        <begin position="676"/>
        <end position="685"/>
    </location>
</feature>
<feature type="signal peptide" evidence="2">
    <location>
        <begin position="1"/>
        <end position="22"/>
    </location>
</feature>
<dbReference type="PANTHER" id="PTHR37049:SF4">
    <property type="entry name" value="RHODANESE DOMAIN-CONTAINING PROTEIN"/>
    <property type="match status" value="1"/>
</dbReference>
<dbReference type="SUPFAM" id="SSF52096">
    <property type="entry name" value="ClpP/crotonase"/>
    <property type="match status" value="1"/>
</dbReference>
<organism evidence="5 6">
    <name type="scientific">Lachnellula subtilissima</name>
    <dbReference type="NCBI Taxonomy" id="602034"/>
    <lineage>
        <taxon>Eukaryota</taxon>
        <taxon>Fungi</taxon>
        <taxon>Dikarya</taxon>
        <taxon>Ascomycota</taxon>
        <taxon>Pezizomycotina</taxon>
        <taxon>Leotiomycetes</taxon>
        <taxon>Helotiales</taxon>
        <taxon>Lachnaceae</taxon>
        <taxon>Lachnellula</taxon>
    </lineage>
</organism>
<sequence length="720" mass="79225">MYPTFTAVLFLGLSLASSMVLADGPCSRIQDLQHSAQAASPSARPVAIPIKATVDCLQNISLRGDKSDLIGQMFKYLEWQTDLADLKDPPSDYPYPPHDLLARLADVEAKAQNNSYANEYEFEVELFEKVFAPAHSGHLIFYPDLLTTPWAWARNVSLVSISSDGTALPQIYFRDDVISNPSTASPVTEIDGVDSVQFLEDLVSRTASQDPDAGYNAMFYSKPYVGARISNGGYFSQGGRPSDVYPGDNTTYTFENGTTVTYDNIALLKWDFTGANNNQVFASRYGGTGYNAQSPVNIPQDPIDYPTAVVASRDNSISGYYLEDDLEDVAVLSVLSFQPQSVAEFQAVAQTFLADAVRDGKKKLVVDLSANNGGYVLSGYDLFRQIFPQTEQVGYTRYRENELLLSYANISKKVVPINFDPNTASANQIRAHEVSWDYLYDLNTEGQHFPSFDAKFGPQPYKGSNFTALQSWDLNDPLTTINSTFGFGIEITGYGTRTNFTQPFAAEDIILLYDGFCASTCTIFSNFMRDQGPVKSIVTGGRPTLTPMQGVGGVRGGLLATWTDLYQQSNREMQFVQYPDPDYLFIQAHRPDTTPMVYSSQAGINIRDVILPEHVADGLPAQFVREVADCRLWYTRDMVLDVGKTWEAAAGAAWGGGECVVGSLPGRGLEGREKGASSASSSSSSYGPKIERRTKRVQVREETVTKDAAWRLKHGSKALE</sequence>
<dbReference type="InterPro" id="IPR056186">
    <property type="entry name" value="PDZ_CPAF-rel"/>
</dbReference>
<evidence type="ECO:0000313" key="6">
    <source>
        <dbReference type="Proteomes" id="UP000462212"/>
    </source>
</evidence>
<dbReference type="AlphaFoldDB" id="A0A8H8RDB3"/>
<dbReference type="InterPro" id="IPR005151">
    <property type="entry name" value="Tail-specific_protease"/>
</dbReference>
<dbReference type="Pfam" id="PF03572">
    <property type="entry name" value="Peptidase_S41"/>
    <property type="match status" value="1"/>
</dbReference>
<comment type="caution">
    <text evidence="5">The sequence shown here is derived from an EMBL/GenBank/DDBJ whole genome shotgun (WGS) entry which is preliminary data.</text>
</comment>
<dbReference type="EMBL" id="QGMJ01000923">
    <property type="protein sequence ID" value="TVY32828.1"/>
    <property type="molecule type" value="Genomic_DNA"/>
</dbReference>
<dbReference type="OrthoDB" id="27214at2759"/>
<dbReference type="PANTHER" id="PTHR37049">
    <property type="entry name" value="PEPTIDASE S41 FAMILY PROTEIN"/>
    <property type="match status" value="1"/>
</dbReference>
<accession>A0A8H8RDB3</accession>
<dbReference type="Pfam" id="PF23658">
    <property type="entry name" value="PDZ_CPAF_rel"/>
    <property type="match status" value="1"/>
</dbReference>
<dbReference type="InterPro" id="IPR029045">
    <property type="entry name" value="ClpP/crotonase-like_dom_sf"/>
</dbReference>